<reference evidence="1" key="1">
    <citation type="submission" date="2020-07" db="EMBL/GenBank/DDBJ databases">
        <title>Vallitalea pronyensis genome.</title>
        <authorList>
            <person name="Postec A."/>
        </authorList>
    </citation>
    <scope>NUCLEOTIDE SEQUENCE</scope>
    <source>
        <strain evidence="1">FatNI3</strain>
    </source>
</reference>
<dbReference type="Proteomes" id="UP000683246">
    <property type="component" value="Chromosome"/>
</dbReference>
<protein>
    <recommendedName>
        <fullName evidence="3">Butirosin biosynthesis protein H N-terminal domain-containing protein</fullName>
    </recommendedName>
</protein>
<dbReference type="RefSeq" id="WP_212697318.1">
    <property type="nucleotide sequence ID" value="NZ_CP058649.1"/>
</dbReference>
<dbReference type="AlphaFoldDB" id="A0A8J8MIG3"/>
<dbReference type="KEGG" id="vpy:HZI73_05840"/>
<sequence>MMQNIKIDVNLSPPVRCYQMYAYPLSVIFKTQKALPWFMSNFINFKSCRHEAEGFEYMDLRYVQPRYELCDCYDYQVISQSAYKKGFLQDVHTLIRDVLKEGHVISFFVDEYYITNRIRYQKEHKRHLIMVCGCNEHNRTYDVIGYGANYNFVRTQVAFDVLDEAFNQYDIIDNDKDNMTIMGLKDSRESIDMNLNLLRKELEEYLGCTNTYCPEVAQYYYKKEFKFGLDIYNDIKYFLSIPQYQLENYPMFFMIYEHKKNFLFRMKYLQKTLGIDLESIIKDYTIVEQMANHSLHIFLKYYVCKNISRKKELSKKLIRAIDMLIDKEKKELENFLHLINKF</sequence>
<organism evidence="1 2">
    <name type="scientific">Vallitalea pronyensis</name>
    <dbReference type="NCBI Taxonomy" id="1348613"/>
    <lineage>
        <taxon>Bacteria</taxon>
        <taxon>Bacillati</taxon>
        <taxon>Bacillota</taxon>
        <taxon>Clostridia</taxon>
        <taxon>Lachnospirales</taxon>
        <taxon>Vallitaleaceae</taxon>
        <taxon>Vallitalea</taxon>
    </lineage>
</organism>
<keyword evidence="2" id="KW-1185">Reference proteome</keyword>
<evidence type="ECO:0000313" key="2">
    <source>
        <dbReference type="Proteomes" id="UP000683246"/>
    </source>
</evidence>
<dbReference type="EMBL" id="CP058649">
    <property type="protein sequence ID" value="QUI21848.1"/>
    <property type="molecule type" value="Genomic_DNA"/>
</dbReference>
<gene>
    <name evidence="1" type="ORF">HZI73_05840</name>
</gene>
<name>A0A8J8MIG3_9FIRM</name>
<evidence type="ECO:0000313" key="1">
    <source>
        <dbReference type="EMBL" id="QUI21848.1"/>
    </source>
</evidence>
<accession>A0A8J8MIG3</accession>
<evidence type="ECO:0008006" key="3">
    <source>
        <dbReference type="Google" id="ProtNLM"/>
    </source>
</evidence>
<proteinExistence type="predicted"/>